<evidence type="ECO:0000256" key="2">
    <source>
        <dbReference type="ARBA" id="ARBA00012438"/>
    </source>
</evidence>
<dbReference type="EMBL" id="CP137624">
    <property type="protein sequence ID" value="WPK11604.1"/>
    <property type="molecule type" value="Genomic_DNA"/>
</dbReference>
<dbReference type="SMART" id="SM00388">
    <property type="entry name" value="HisKA"/>
    <property type="match status" value="1"/>
</dbReference>
<evidence type="ECO:0000256" key="3">
    <source>
        <dbReference type="ARBA" id="ARBA00022553"/>
    </source>
</evidence>
<feature type="domain" description="Histidine kinase" evidence="10">
    <location>
        <begin position="354"/>
        <end position="571"/>
    </location>
</feature>
<dbReference type="GO" id="GO:0005524">
    <property type="term" value="F:ATP binding"/>
    <property type="evidence" value="ECO:0007669"/>
    <property type="project" value="UniProtKB-KW"/>
</dbReference>
<dbReference type="PANTHER" id="PTHR43711">
    <property type="entry name" value="TWO-COMPONENT HISTIDINE KINASE"/>
    <property type="match status" value="1"/>
</dbReference>
<keyword evidence="7 11" id="KW-0067">ATP-binding</keyword>
<dbReference type="SMART" id="SM00387">
    <property type="entry name" value="HATPase_c"/>
    <property type="match status" value="1"/>
</dbReference>
<dbReference type="Gene3D" id="3.30.565.10">
    <property type="entry name" value="Histidine kinase-like ATPase, C-terminal domain"/>
    <property type="match status" value="1"/>
</dbReference>
<evidence type="ECO:0000256" key="1">
    <source>
        <dbReference type="ARBA" id="ARBA00000085"/>
    </source>
</evidence>
<dbReference type="InterPro" id="IPR003594">
    <property type="entry name" value="HATPase_dom"/>
</dbReference>
<dbReference type="SUPFAM" id="SSF55874">
    <property type="entry name" value="ATPase domain of HSP90 chaperone/DNA topoisomerase II/histidine kinase"/>
    <property type="match status" value="1"/>
</dbReference>
<proteinExistence type="predicted"/>
<sequence>MVFSVELMLMIISLIMMGTIFFTLYRFRKVYGVIYMMALVICRMTYASSLILEKSSYLLAEKIFFRAIQQTSLILMIPCFILFVYLLINHQKTLKVGWKIAIFSPFISWSLLIWLDPYLHIVYHTSTLVDGQLLTVRTLYASSFNILCYAILAICFYHLFRYVWAIRNDFRRPGLFVLVLTSLPFVLEMIRFANPKWSTQLGTLSTFCSVTGLAILFIILKTKFLAIVPIAKHTVFDRFPESIVIMNAAGEVMESNAQGIQFFKLLGYSDIYNQKASELLTQWAAWQHLTQTMQQGVVDIEVWIQKIKKMYRVHVYPLQIGQGSVSLLVDITEQQRQLEEIAHLNKLKDQLVAVVSHDIRSPLAMQYQLIELLEEDRAHFDRDHQEIITKLGEQIRHTLTMSNNLLEWFRSQRNDVVLRPQVLLLADVVEECCQLVALHCEMKNLHVVNDMAQDTYVYADREIVSLVLRNLLSNAIKFTQAGGMIQIKAQSSGEMVIVSVRDNGLGMEEQQIEQLFHENQMRSTTGTAGEKGAGLGLLVSKQFMQLSGESIWAESAVRQGSVFYFTLRGEK</sequence>
<dbReference type="Pfam" id="PF00512">
    <property type="entry name" value="HisKA"/>
    <property type="match status" value="1"/>
</dbReference>
<dbReference type="CDD" id="cd00082">
    <property type="entry name" value="HisKA"/>
    <property type="match status" value="1"/>
</dbReference>
<evidence type="ECO:0000256" key="6">
    <source>
        <dbReference type="ARBA" id="ARBA00022777"/>
    </source>
</evidence>
<keyword evidence="4" id="KW-0808">Transferase</keyword>
<feature type="transmembrane region" description="Helical" evidence="9">
    <location>
        <begin position="100"/>
        <end position="119"/>
    </location>
</feature>
<dbReference type="Gene3D" id="1.10.287.130">
    <property type="match status" value="1"/>
</dbReference>
<dbReference type="PANTHER" id="PTHR43711:SF1">
    <property type="entry name" value="HISTIDINE KINASE 1"/>
    <property type="match status" value="1"/>
</dbReference>
<keyword evidence="3" id="KW-0597">Phosphoprotein</keyword>
<dbReference type="InterPro" id="IPR036890">
    <property type="entry name" value="HATPase_C_sf"/>
</dbReference>
<accession>A0ABZ0RTS7</accession>
<dbReference type="EC" id="2.7.13.3" evidence="2"/>
<keyword evidence="8" id="KW-0902">Two-component regulatory system</keyword>
<feature type="transmembrane region" description="Helical" evidence="9">
    <location>
        <begin position="199"/>
        <end position="220"/>
    </location>
</feature>
<gene>
    <name evidence="11" type="ORF">R6U77_17185</name>
</gene>
<dbReference type="Pfam" id="PF02518">
    <property type="entry name" value="HATPase_c"/>
    <property type="match status" value="1"/>
</dbReference>
<keyword evidence="12" id="KW-1185">Reference proteome</keyword>
<dbReference type="RefSeq" id="WP_319836585.1">
    <property type="nucleotide sequence ID" value="NZ_CP137624.1"/>
</dbReference>
<comment type="catalytic activity">
    <reaction evidence="1">
        <text>ATP + protein L-histidine = ADP + protein N-phospho-L-histidine.</text>
        <dbReference type="EC" id="2.7.13.3"/>
    </reaction>
</comment>
<name>A0ABZ0RTS7_9BACI</name>
<dbReference type="PRINTS" id="PR00344">
    <property type="entry name" value="BCTRLSENSOR"/>
</dbReference>
<organism evidence="11 12">
    <name type="scientific">Lysinibacillus louembei</name>
    <dbReference type="NCBI Taxonomy" id="1470088"/>
    <lineage>
        <taxon>Bacteria</taxon>
        <taxon>Bacillati</taxon>
        <taxon>Bacillota</taxon>
        <taxon>Bacilli</taxon>
        <taxon>Bacillales</taxon>
        <taxon>Bacillaceae</taxon>
        <taxon>Lysinibacillus</taxon>
    </lineage>
</organism>
<dbReference type="InterPro" id="IPR005467">
    <property type="entry name" value="His_kinase_dom"/>
</dbReference>
<keyword evidence="9" id="KW-1133">Transmembrane helix</keyword>
<dbReference type="InterPro" id="IPR036097">
    <property type="entry name" value="HisK_dim/P_sf"/>
</dbReference>
<feature type="transmembrane region" description="Helical" evidence="9">
    <location>
        <begin position="63"/>
        <end position="88"/>
    </location>
</feature>
<evidence type="ECO:0000256" key="9">
    <source>
        <dbReference type="SAM" id="Phobius"/>
    </source>
</evidence>
<evidence type="ECO:0000259" key="10">
    <source>
        <dbReference type="PROSITE" id="PS50109"/>
    </source>
</evidence>
<evidence type="ECO:0000313" key="12">
    <source>
        <dbReference type="Proteomes" id="UP001322664"/>
    </source>
</evidence>
<dbReference type="SUPFAM" id="SSF47384">
    <property type="entry name" value="Homodimeric domain of signal transducing histidine kinase"/>
    <property type="match status" value="1"/>
</dbReference>
<protein>
    <recommendedName>
        <fullName evidence="2">histidine kinase</fullName>
        <ecNumber evidence="2">2.7.13.3</ecNumber>
    </recommendedName>
</protein>
<feature type="transmembrane region" description="Helical" evidence="9">
    <location>
        <begin position="139"/>
        <end position="163"/>
    </location>
</feature>
<feature type="transmembrane region" description="Helical" evidence="9">
    <location>
        <begin position="175"/>
        <end position="193"/>
    </location>
</feature>
<dbReference type="InterPro" id="IPR050736">
    <property type="entry name" value="Sensor_HK_Regulatory"/>
</dbReference>
<feature type="transmembrane region" description="Helical" evidence="9">
    <location>
        <begin position="32"/>
        <end position="51"/>
    </location>
</feature>
<dbReference type="InterPro" id="IPR004358">
    <property type="entry name" value="Sig_transdc_His_kin-like_C"/>
</dbReference>
<keyword evidence="5" id="KW-0547">Nucleotide-binding</keyword>
<feature type="transmembrane region" description="Helical" evidence="9">
    <location>
        <begin position="6"/>
        <end position="25"/>
    </location>
</feature>
<evidence type="ECO:0000256" key="8">
    <source>
        <dbReference type="ARBA" id="ARBA00023012"/>
    </source>
</evidence>
<evidence type="ECO:0000313" key="11">
    <source>
        <dbReference type="EMBL" id="WPK11604.1"/>
    </source>
</evidence>
<dbReference type="InterPro" id="IPR031621">
    <property type="entry name" value="HisKA_7TM"/>
</dbReference>
<dbReference type="Proteomes" id="UP001322664">
    <property type="component" value="Chromosome"/>
</dbReference>
<evidence type="ECO:0000256" key="4">
    <source>
        <dbReference type="ARBA" id="ARBA00022679"/>
    </source>
</evidence>
<keyword evidence="9" id="KW-0812">Transmembrane</keyword>
<evidence type="ECO:0000256" key="7">
    <source>
        <dbReference type="ARBA" id="ARBA00022840"/>
    </source>
</evidence>
<reference evidence="11 12" key="1">
    <citation type="submission" date="2023-09" db="EMBL/GenBank/DDBJ databases">
        <authorList>
            <person name="Page C.A."/>
            <person name="Perez-Diaz I.M."/>
        </authorList>
    </citation>
    <scope>NUCLEOTIDE SEQUENCE [LARGE SCALE GENOMIC DNA]</scope>
    <source>
        <strain evidence="11 12">Ll15</strain>
    </source>
</reference>
<dbReference type="Pfam" id="PF16927">
    <property type="entry name" value="HisKA_7TM"/>
    <property type="match status" value="1"/>
</dbReference>
<dbReference type="PROSITE" id="PS50109">
    <property type="entry name" value="HIS_KIN"/>
    <property type="match status" value="1"/>
</dbReference>
<dbReference type="InterPro" id="IPR003661">
    <property type="entry name" value="HisK_dim/P_dom"/>
</dbReference>
<keyword evidence="6" id="KW-0418">Kinase</keyword>
<keyword evidence="9" id="KW-0472">Membrane</keyword>
<dbReference type="CDD" id="cd00075">
    <property type="entry name" value="HATPase"/>
    <property type="match status" value="1"/>
</dbReference>
<evidence type="ECO:0000256" key="5">
    <source>
        <dbReference type="ARBA" id="ARBA00022741"/>
    </source>
</evidence>